<proteinExistence type="predicted"/>
<dbReference type="EMBL" id="BART01008999">
    <property type="protein sequence ID" value="GAG61189.1"/>
    <property type="molecule type" value="Genomic_DNA"/>
</dbReference>
<gene>
    <name evidence="2" type="ORF">S01H4_20073</name>
</gene>
<organism evidence="2">
    <name type="scientific">marine sediment metagenome</name>
    <dbReference type="NCBI Taxonomy" id="412755"/>
    <lineage>
        <taxon>unclassified sequences</taxon>
        <taxon>metagenomes</taxon>
        <taxon>ecological metagenomes</taxon>
    </lineage>
</organism>
<accession>X0YWF6</accession>
<dbReference type="InterPro" id="IPR009875">
    <property type="entry name" value="PilZ_domain"/>
</dbReference>
<dbReference type="Pfam" id="PF07238">
    <property type="entry name" value="PilZ"/>
    <property type="match status" value="1"/>
</dbReference>
<evidence type="ECO:0000313" key="2">
    <source>
        <dbReference type="EMBL" id="GAG61189.1"/>
    </source>
</evidence>
<name>X0YWF6_9ZZZZ</name>
<comment type="caution">
    <text evidence="2">The sequence shown here is derived from an EMBL/GenBank/DDBJ whole genome shotgun (WGS) entry which is preliminary data.</text>
</comment>
<feature type="domain" description="PilZ" evidence="1">
    <location>
        <begin position="5"/>
        <end position="102"/>
    </location>
</feature>
<sequence>MLDRRRKFPRFNFAVDVEFNASGVAFSGMTKNVSREGISFILQSCSVDAGTPLQFQIQNPHQREDTIEACGDIDWKRQMGDEWHLGLRFKFINKVDKSDILDVAYDNWLSDIRKSQ</sequence>
<dbReference type="SUPFAM" id="SSF141371">
    <property type="entry name" value="PilZ domain-like"/>
    <property type="match status" value="1"/>
</dbReference>
<dbReference type="GO" id="GO:0035438">
    <property type="term" value="F:cyclic-di-GMP binding"/>
    <property type="evidence" value="ECO:0007669"/>
    <property type="project" value="InterPro"/>
</dbReference>
<dbReference type="AlphaFoldDB" id="X0YWF6"/>
<evidence type="ECO:0000259" key="1">
    <source>
        <dbReference type="Pfam" id="PF07238"/>
    </source>
</evidence>
<reference evidence="2" key="1">
    <citation type="journal article" date="2014" name="Front. Microbiol.">
        <title>High frequency of phylogenetically diverse reductive dehalogenase-homologous genes in deep subseafloor sedimentary metagenomes.</title>
        <authorList>
            <person name="Kawai M."/>
            <person name="Futagami T."/>
            <person name="Toyoda A."/>
            <person name="Takaki Y."/>
            <person name="Nishi S."/>
            <person name="Hori S."/>
            <person name="Arai W."/>
            <person name="Tsubouchi T."/>
            <person name="Morono Y."/>
            <person name="Uchiyama I."/>
            <person name="Ito T."/>
            <person name="Fujiyama A."/>
            <person name="Inagaki F."/>
            <person name="Takami H."/>
        </authorList>
    </citation>
    <scope>NUCLEOTIDE SEQUENCE</scope>
    <source>
        <strain evidence="2">Expedition CK06-06</strain>
    </source>
</reference>
<protein>
    <recommendedName>
        <fullName evidence="1">PilZ domain-containing protein</fullName>
    </recommendedName>
</protein>
<dbReference type="Gene3D" id="2.40.10.220">
    <property type="entry name" value="predicted glycosyltransferase like domains"/>
    <property type="match status" value="1"/>
</dbReference>